<sequence>MDSDTARTLVLALLCVLAIALAAATLNNAVTTDGGGGGIGTGTGPSFGFEEDDDPSNRDGAERGGLSSPFEFPCYPTLDSPTAIALLLGVFLFVAGIGYRRMGTLGAIAVIGPVGIPLLLLHALLTACTVPSGGKSSSPFSMNLSSSLPGGGSLGSADGTTSVTTPSAVLFVVLGIALIGALALLVKSSSGNEPETASVEEAPGEEDVAAVGRAAGDAADRIESDASVENEVYRAWREMTTHLDVSDPKSSTPGEFAAAAVEAGIAREDVTELTNIFEEVRYGGEDATGEREGRAVAALRRIERTYAEDDE</sequence>
<feature type="compositionally biased region" description="Gly residues" evidence="1">
    <location>
        <begin position="34"/>
        <end position="45"/>
    </location>
</feature>
<evidence type="ECO:0000259" key="3">
    <source>
        <dbReference type="Pfam" id="PF13559"/>
    </source>
</evidence>
<dbReference type="AlphaFoldDB" id="A0AAV3UKY3"/>
<dbReference type="Proteomes" id="UP001501729">
    <property type="component" value="Unassembled WGS sequence"/>
</dbReference>
<feature type="domain" description="Protein-glutamine gamma-glutamyltransferase-like C-terminal" evidence="3">
    <location>
        <begin position="233"/>
        <end position="300"/>
    </location>
</feature>
<feature type="region of interest" description="Disordered" evidence="1">
    <location>
        <begin position="34"/>
        <end position="63"/>
    </location>
</feature>
<organism evidence="4 5">
    <name type="scientific">Haladaptatus pallidirubidus</name>
    <dbReference type="NCBI Taxonomy" id="1008152"/>
    <lineage>
        <taxon>Archaea</taxon>
        <taxon>Methanobacteriati</taxon>
        <taxon>Methanobacteriota</taxon>
        <taxon>Stenosarchaea group</taxon>
        <taxon>Halobacteria</taxon>
        <taxon>Halobacteriales</taxon>
        <taxon>Haladaptataceae</taxon>
        <taxon>Haladaptatus</taxon>
    </lineage>
</organism>
<evidence type="ECO:0000313" key="4">
    <source>
        <dbReference type="EMBL" id="GAA5055889.1"/>
    </source>
</evidence>
<dbReference type="RefSeq" id="WP_227774282.1">
    <property type="nucleotide sequence ID" value="NZ_BAABKX010000015.1"/>
</dbReference>
<dbReference type="InterPro" id="IPR025403">
    <property type="entry name" value="TgpA-like_C"/>
</dbReference>
<proteinExistence type="predicted"/>
<keyword evidence="2" id="KW-1133">Transmembrane helix</keyword>
<evidence type="ECO:0000313" key="5">
    <source>
        <dbReference type="Proteomes" id="UP001501729"/>
    </source>
</evidence>
<accession>A0AAV3UKY3</accession>
<reference evidence="4 5" key="1">
    <citation type="journal article" date="2019" name="Int. J. Syst. Evol. Microbiol.">
        <title>The Global Catalogue of Microorganisms (GCM) 10K type strain sequencing project: providing services to taxonomists for standard genome sequencing and annotation.</title>
        <authorList>
            <consortium name="The Broad Institute Genomics Platform"/>
            <consortium name="The Broad Institute Genome Sequencing Center for Infectious Disease"/>
            <person name="Wu L."/>
            <person name="Ma J."/>
        </authorList>
    </citation>
    <scope>NUCLEOTIDE SEQUENCE [LARGE SCALE GENOMIC DNA]</scope>
    <source>
        <strain evidence="4 5">JCM 17504</strain>
    </source>
</reference>
<feature type="transmembrane region" description="Helical" evidence="2">
    <location>
        <begin position="168"/>
        <end position="186"/>
    </location>
</feature>
<feature type="transmembrane region" description="Helical" evidence="2">
    <location>
        <begin position="82"/>
        <end position="99"/>
    </location>
</feature>
<keyword evidence="2" id="KW-0812">Transmembrane</keyword>
<evidence type="ECO:0000256" key="2">
    <source>
        <dbReference type="SAM" id="Phobius"/>
    </source>
</evidence>
<comment type="caution">
    <text evidence="4">The sequence shown here is derived from an EMBL/GenBank/DDBJ whole genome shotgun (WGS) entry which is preliminary data.</text>
</comment>
<evidence type="ECO:0000256" key="1">
    <source>
        <dbReference type="SAM" id="MobiDB-lite"/>
    </source>
</evidence>
<keyword evidence="2" id="KW-0472">Membrane</keyword>
<name>A0AAV3UKY3_9EURY</name>
<dbReference type="EMBL" id="BAABKX010000015">
    <property type="protein sequence ID" value="GAA5055889.1"/>
    <property type="molecule type" value="Genomic_DNA"/>
</dbReference>
<dbReference type="GeneID" id="68614531"/>
<dbReference type="Pfam" id="PF13559">
    <property type="entry name" value="DUF4129"/>
    <property type="match status" value="1"/>
</dbReference>
<gene>
    <name evidence="4" type="ORF">GCM10025751_36050</name>
</gene>
<protein>
    <recommendedName>
        <fullName evidence="3">Protein-glutamine gamma-glutamyltransferase-like C-terminal domain-containing protein</fullName>
    </recommendedName>
</protein>
<keyword evidence="5" id="KW-1185">Reference proteome</keyword>
<feature type="transmembrane region" description="Helical" evidence="2">
    <location>
        <begin position="106"/>
        <end position="125"/>
    </location>
</feature>